<dbReference type="NCBIfam" id="NF006541">
    <property type="entry name" value="PRK09038.1"/>
    <property type="match status" value="1"/>
</dbReference>
<evidence type="ECO:0000256" key="1">
    <source>
        <dbReference type="ARBA" id="ARBA00004162"/>
    </source>
</evidence>
<dbReference type="CDD" id="cd07185">
    <property type="entry name" value="OmpA_C-like"/>
    <property type="match status" value="1"/>
</dbReference>
<dbReference type="InterPro" id="IPR006665">
    <property type="entry name" value="OmpA-like"/>
</dbReference>
<dbReference type="EMBL" id="OU912926">
    <property type="protein sequence ID" value="CAG9932565.1"/>
    <property type="molecule type" value="Genomic_DNA"/>
</dbReference>
<dbReference type="SUPFAM" id="SSF103088">
    <property type="entry name" value="OmpA-like"/>
    <property type="match status" value="1"/>
</dbReference>
<dbReference type="InterPro" id="IPR036737">
    <property type="entry name" value="OmpA-like_sf"/>
</dbReference>
<keyword evidence="6 7" id="KW-0472">Membrane</keyword>
<dbReference type="Proteomes" id="UP000839052">
    <property type="component" value="Chromosome"/>
</dbReference>
<comment type="subcellular location">
    <subcellularLocation>
        <location evidence="1">Cell membrane</location>
        <topology evidence="1">Single-pass membrane protein</topology>
    </subcellularLocation>
</comment>
<name>A0ABN8AIK9_9PROT</name>
<dbReference type="PANTHER" id="PTHR30329">
    <property type="entry name" value="STATOR ELEMENT OF FLAGELLAR MOTOR COMPLEX"/>
    <property type="match status" value="1"/>
</dbReference>
<feature type="transmembrane region" description="Helical" evidence="8">
    <location>
        <begin position="20"/>
        <end position="37"/>
    </location>
</feature>
<reference evidence="10 11" key="1">
    <citation type="submission" date="2021-10" db="EMBL/GenBank/DDBJ databases">
        <authorList>
            <person name="Koch H."/>
        </authorList>
    </citation>
    <scope>NUCLEOTIDE SEQUENCE [LARGE SCALE GENOMIC DNA]</scope>
    <source>
        <strain evidence="10">6680</strain>
    </source>
</reference>
<protein>
    <submittedName>
        <fullName evidence="10">Flagellar motor rotation protein MotB</fullName>
    </submittedName>
</protein>
<gene>
    <name evidence="10" type="ORF">NTG6680_1312</name>
</gene>
<evidence type="ECO:0000256" key="2">
    <source>
        <dbReference type="ARBA" id="ARBA00008914"/>
    </source>
</evidence>
<evidence type="ECO:0000256" key="6">
    <source>
        <dbReference type="ARBA" id="ARBA00023136"/>
    </source>
</evidence>
<evidence type="ECO:0000313" key="10">
    <source>
        <dbReference type="EMBL" id="CAG9932565.1"/>
    </source>
</evidence>
<dbReference type="Pfam" id="PF13677">
    <property type="entry name" value="MotB_plug"/>
    <property type="match status" value="1"/>
</dbReference>
<dbReference type="InterPro" id="IPR050330">
    <property type="entry name" value="Bact_OuterMem_StrucFunc"/>
</dbReference>
<keyword evidence="10" id="KW-0282">Flagellum</keyword>
<evidence type="ECO:0000313" key="11">
    <source>
        <dbReference type="Proteomes" id="UP000839052"/>
    </source>
</evidence>
<dbReference type="Gene3D" id="3.30.1330.60">
    <property type="entry name" value="OmpA-like domain"/>
    <property type="match status" value="1"/>
</dbReference>
<keyword evidence="10" id="KW-0969">Cilium</keyword>
<evidence type="ECO:0000259" key="9">
    <source>
        <dbReference type="PROSITE" id="PS51123"/>
    </source>
</evidence>
<evidence type="ECO:0000256" key="3">
    <source>
        <dbReference type="ARBA" id="ARBA00022475"/>
    </source>
</evidence>
<feature type="domain" description="OmpA-like" evidence="9">
    <location>
        <begin position="121"/>
        <end position="241"/>
    </location>
</feature>
<evidence type="ECO:0000256" key="4">
    <source>
        <dbReference type="ARBA" id="ARBA00022692"/>
    </source>
</evidence>
<accession>A0ABN8AIK9</accession>
<keyword evidence="5 8" id="KW-1133">Transmembrane helix</keyword>
<dbReference type="PANTHER" id="PTHR30329:SF20">
    <property type="entry name" value="EXPORTED PROTEIN"/>
    <property type="match status" value="1"/>
</dbReference>
<proteinExistence type="inferred from homology"/>
<dbReference type="InterPro" id="IPR025713">
    <property type="entry name" value="MotB-like_N_dom"/>
</dbReference>
<keyword evidence="11" id="KW-1185">Reference proteome</keyword>
<dbReference type="PROSITE" id="PS51123">
    <property type="entry name" value="OMPA_2"/>
    <property type="match status" value="1"/>
</dbReference>
<keyword evidence="3" id="KW-1003">Cell membrane</keyword>
<comment type="similarity">
    <text evidence="2">Belongs to the MotB family.</text>
</comment>
<dbReference type="Pfam" id="PF00691">
    <property type="entry name" value="OmpA"/>
    <property type="match status" value="1"/>
</dbReference>
<evidence type="ECO:0000256" key="5">
    <source>
        <dbReference type="ARBA" id="ARBA00022989"/>
    </source>
</evidence>
<sequence length="255" mass="28119">MARRVRHKEHDNHDRWLISYADFITLLFAFFVVMYAISSVNESKYQMFSASLTSAFGKQIVKSEAIVPTSEQDLLLKSLVDRRNAKLAEQQQEAMQDIAKKINQVMSALVKNGQVSVMQTNRGVAVEINASALFNQGDAVLQGSAINTLAEVAKVLEQVDLAIEVEGHTDNIPINTQQFPSNWELSSARASSVVRLFIGHGLTPRYLKAIGSAANYPVTSNDTAEGRARNRRITVTILSPSFERTAPAPKDSAIK</sequence>
<keyword evidence="10" id="KW-0966">Cell projection</keyword>
<keyword evidence="4 8" id="KW-0812">Transmembrane</keyword>
<evidence type="ECO:0000256" key="7">
    <source>
        <dbReference type="PROSITE-ProRule" id="PRU00473"/>
    </source>
</evidence>
<organism evidence="10 11">
    <name type="scientific">Candidatus Nitrotoga arctica</name>
    <dbReference type="NCBI Taxonomy" id="453162"/>
    <lineage>
        <taxon>Bacteria</taxon>
        <taxon>Pseudomonadati</taxon>
        <taxon>Pseudomonadota</taxon>
        <taxon>Betaproteobacteria</taxon>
        <taxon>Nitrosomonadales</taxon>
        <taxon>Gallionellaceae</taxon>
        <taxon>Candidatus Nitrotoga</taxon>
    </lineage>
</organism>
<evidence type="ECO:0000256" key="8">
    <source>
        <dbReference type="SAM" id="Phobius"/>
    </source>
</evidence>